<keyword evidence="2" id="KW-0812">Transmembrane</keyword>
<keyword evidence="2" id="KW-0472">Membrane</keyword>
<dbReference type="EMBL" id="CP097509">
    <property type="protein sequence ID" value="URE20100.1"/>
    <property type="molecule type" value="Genomic_DNA"/>
</dbReference>
<name>A0A9E7GSF1_9LILI</name>
<evidence type="ECO:0000313" key="3">
    <source>
        <dbReference type="EMBL" id="URE20100.1"/>
    </source>
</evidence>
<evidence type="ECO:0000256" key="1">
    <source>
        <dbReference type="SAM" id="MobiDB-lite"/>
    </source>
</evidence>
<feature type="compositionally biased region" description="Basic and acidic residues" evidence="1">
    <location>
        <begin position="49"/>
        <end position="59"/>
    </location>
</feature>
<proteinExistence type="predicted"/>
<dbReference type="Proteomes" id="UP001055439">
    <property type="component" value="Chromosome 7"/>
</dbReference>
<reference evidence="3" key="1">
    <citation type="submission" date="2022-05" db="EMBL/GenBank/DDBJ databases">
        <title>The Musa troglodytarum L. genome provides insights into the mechanism of non-climacteric behaviour and enrichment of carotenoids.</title>
        <authorList>
            <person name="Wang J."/>
        </authorList>
    </citation>
    <scope>NUCLEOTIDE SEQUENCE</scope>
    <source>
        <tissue evidence="3">Leaf</tissue>
    </source>
</reference>
<evidence type="ECO:0000313" key="4">
    <source>
        <dbReference type="Proteomes" id="UP001055439"/>
    </source>
</evidence>
<feature type="region of interest" description="Disordered" evidence="1">
    <location>
        <begin position="30"/>
        <end position="66"/>
    </location>
</feature>
<dbReference type="PANTHER" id="PTHR33401">
    <property type="entry name" value="LIGHT-HARVESTING COMPLEX-LIKE PROTEIN OHP2, CHLOROPLASTIC"/>
    <property type="match status" value="1"/>
</dbReference>
<feature type="transmembrane region" description="Helical" evidence="2">
    <location>
        <begin position="322"/>
        <end position="346"/>
    </location>
</feature>
<organism evidence="3 4">
    <name type="scientific">Musa troglodytarum</name>
    <name type="common">fe'i banana</name>
    <dbReference type="NCBI Taxonomy" id="320322"/>
    <lineage>
        <taxon>Eukaryota</taxon>
        <taxon>Viridiplantae</taxon>
        <taxon>Streptophyta</taxon>
        <taxon>Embryophyta</taxon>
        <taxon>Tracheophyta</taxon>
        <taxon>Spermatophyta</taxon>
        <taxon>Magnoliopsida</taxon>
        <taxon>Liliopsida</taxon>
        <taxon>Zingiberales</taxon>
        <taxon>Musaceae</taxon>
        <taxon>Musa</taxon>
    </lineage>
</organism>
<keyword evidence="4" id="KW-1185">Reference proteome</keyword>
<dbReference type="OrthoDB" id="1921202at2759"/>
<dbReference type="PANTHER" id="PTHR33401:SF19">
    <property type="entry name" value="(RAPE) HYPOTHETICAL PROTEIN"/>
    <property type="match status" value="1"/>
</dbReference>
<gene>
    <name evidence="3" type="ORF">MUK42_10637</name>
</gene>
<protein>
    <submittedName>
        <fullName evidence="3">Uncharacterized protein</fullName>
    </submittedName>
</protein>
<keyword evidence="2" id="KW-1133">Transmembrane helix</keyword>
<dbReference type="AlphaFoldDB" id="A0A9E7GSF1"/>
<evidence type="ECO:0000256" key="2">
    <source>
        <dbReference type="SAM" id="Phobius"/>
    </source>
</evidence>
<sequence length="349" mass="38891">MRVFSCDCHCALVCCSRSSVRCYPPCPPKSQWADAKNVSPTEAPVSVVSEEKPSEERVVAEQNAEEDGKVEISLKSSLKKQPRASDSEQVEKRSVKWMDLLGKELVEIREFETITFDPNSSSTMSTTREVKSLGELHVCLQNGLNDDMGKWEDSKNSATPLALHAHQSGCVVKRPSKSQLQSHSQLPTSIVSFSTANFITAFCEPKQLDHKAKSYERFGFSRNTFHKPIISRRVWSVIEIERDKQEDAECSCLWMKGGEEHGAVDGACRSSHDARNSVSMTASLTVQPSFHLRSLEEALINPLGKAHLLFSLYCHRVEGPSILIFAVSSLCLSVLTTHTLLSYFFASFQ</sequence>
<accession>A0A9E7GSF1</accession>